<sequence length="385" mass="43852">MMIFAEDESISSWICRQIVYRRLEAANAKWLLLSDFIRGKELHGDIDFNYSEQDAERVEELIGALPSNFLNQAKPSPFWLLPDHRARASFCKLCVKRDLLTFRVPVWRRDWSTGWYVVCPEHKVPMTTLKGPYGVLRTEDRNKSASRYLLESRDLQPALAESRELSTEGVNYQCRQVQALVGMAWSLQRPILAAVEAGDINQQQHDVVLDLCSAMLRPYTPSVEGTPYVQWIAQHVFGRESPGPLDEPVKRMRVDYEQFQMSLEQSAQTPCAHRRMIALGLTACILGCDDVYPPWADFVDASRQRGLLVADSPDWLYCAVLGPAGSHARMWHLNRIRAYAPPLREYFLELINSPAPSSRLKNVSRNIIRLAPEEQPASPGIPKLC</sequence>
<accession>A0A4D6FSD9</accession>
<dbReference type="Proteomes" id="UP000001582">
    <property type="component" value="Chromosome"/>
</dbReference>
<dbReference type="RefSeq" id="WP_071535376.1">
    <property type="nucleotide sequence ID" value="NC_009656.1"/>
</dbReference>
<evidence type="ECO:0000259" key="1">
    <source>
        <dbReference type="Pfam" id="PF06527"/>
    </source>
</evidence>
<reference evidence="2 3" key="2">
    <citation type="journal article" date="2010" name="PLoS ONE">
        <title>Complete genome sequence of the multiresistant taxonomic outlier Pseudomonas aeruginosa PA7.</title>
        <authorList>
            <person name="Roy P.H."/>
            <person name="Tetu S.G."/>
            <person name="Larouche A."/>
            <person name="Elbourne L."/>
            <person name="Tremblay S."/>
            <person name="Ren Q."/>
            <person name="Dodson R."/>
            <person name="Harkins D."/>
            <person name="Shay R."/>
            <person name="Watkins K."/>
            <person name="Mahamoud Y."/>
            <person name="Paulsen I.T."/>
        </authorList>
    </citation>
    <scope>NUCLEOTIDE SEQUENCE [LARGE SCALE GENOMIC DNA]</scope>
    <source>
        <strain evidence="2 3">PA7</strain>
    </source>
</reference>
<feature type="domain" description="TniQ" evidence="1">
    <location>
        <begin position="5"/>
        <end position="125"/>
    </location>
</feature>
<gene>
    <name evidence="2" type="ordered locus">PSPA7_6421</name>
</gene>
<name>A0A4D6FSD9_PSEP7</name>
<evidence type="ECO:0000313" key="3">
    <source>
        <dbReference type="Proteomes" id="UP000001582"/>
    </source>
</evidence>
<dbReference type="KEGG" id="pap:PSPA7_6421"/>
<organism evidence="2 3">
    <name type="scientific">Pseudomonas paraeruginosa (strain DSM 24068 / PA7)</name>
    <name type="common">Pseudomonas aeruginosa (strain PA7)</name>
    <dbReference type="NCBI Taxonomy" id="381754"/>
    <lineage>
        <taxon>Bacteria</taxon>
        <taxon>Pseudomonadati</taxon>
        <taxon>Pseudomonadota</taxon>
        <taxon>Gammaproteobacteria</taxon>
        <taxon>Pseudomonadales</taxon>
        <taxon>Pseudomonadaceae</taxon>
        <taxon>Pseudomonas</taxon>
        <taxon>Pseudomonas paraeruginosa</taxon>
    </lineage>
</organism>
<dbReference type="Pfam" id="PF06527">
    <property type="entry name" value="TniQ"/>
    <property type="match status" value="1"/>
</dbReference>
<proteinExistence type="predicted"/>
<dbReference type="EMBL" id="CP000744">
    <property type="protein sequence ID" value="QCB64594.1"/>
    <property type="molecule type" value="Genomic_DNA"/>
</dbReference>
<protein>
    <recommendedName>
        <fullName evidence="1">TniQ domain-containing protein</fullName>
    </recommendedName>
</protein>
<dbReference type="InterPro" id="IPR009492">
    <property type="entry name" value="TniQ"/>
</dbReference>
<evidence type="ECO:0000313" key="2">
    <source>
        <dbReference type="EMBL" id="QCB64594.1"/>
    </source>
</evidence>
<reference evidence="2 3" key="1">
    <citation type="submission" date="2007-06" db="EMBL/GenBank/DDBJ databases">
        <authorList>
            <person name="Dodson R.J."/>
            <person name="Harkins D."/>
            <person name="Paulsen I.T."/>
        </authorList>
    </citation>
    <scope>NUCLEOTIDE SEQUENCE [LARGE SCALE GENOMIC DNA]</scope>
    <source>
        <strain evidence="2 3">PA7</strain>
    </source>
</reference>
<dbReference type="AlphaFoldDB" id="A0A4D6FSD9"/>